<feature type="domain" description="LysM" evidence="1">
    <location>
        <begin position="164"/>
        <end position="214"/>
    </location>
</feature>
<dbReference type="PANTHER" id="PTHR34700:SF4">
    <property type="entry name" value="PHAGE-LIKE ELEMENT PBSX PROTEIN XKDP"/>
    <property type="match status" value="1"/>
</dbReference>
<evidence type="ECO:0000313" key="3">
    <source>
        <dbReference type="Proteomes" id="UP001501510"/>
    </source>
</evidence>
<dbReference type="Proteomes" id="UP001501510">
    <property type="component" value="Unassembled WGS sequence"/>
</dbReference>
<organism evidence="2 3">
    <name type="scientific">Clostridium oceanicum</name>
    <dbReference type="NCBI Taxonomy" id="1543"/>
    <lineage>
        <taxon>Bacteria</taxon>
        <taxon>Bacillati</taxon>
        <taxon>Bacillota</taxon>
        <taxon>Clostridia</taxon>
        <taxon>Eubacteriales</taxon>
        <taxon>Clostridiaceae</taxon>
        <taxon>Clostridium</taxon>
    </lineage>
</organism>
<dbReference type="SUPFAM" id="SSF54106">
    <property type="entry name" value="LysM domain"/>
    <property type="match status" value="1"/>
</dbReference>
<accession>A0ABP3UPU3</accession>
<protein>
    <submittedName>
        <fullName evidence="2">LysM peptidoglycan-binding domain-containing protein</fullName>
    </submittedName>
</protein>
<comment type="caution">
    <text evidence="2">The sequence shown here is derived from an EMBL/GenBank/DDBJ whole genome shotgun (WGS) entry which is preliminary data.</text>
</comment>
<evidence type="ECO:0000259" key="1">
    <source>
        <dbReference type="PROSITE" id="PS51782"/>
    </source>
</evidence>
<evidence type="ECO:0000313" key="2">
    <source>
        <dbReference type="EMBL" id="GAA0735735.1"/>
    </source>
</evidence>
<dbReference type="InterPro" id="IPR052196">
    <property type="entry name" value="Bact_Kbp"/>
</dbReference>
<dbReference type="Gene3D" id="3.10.350.10">
    <property type="entry name" value="LysM domain"/>
    <property type="match status" value="1"/>
</dbReference>
<dbReference type="RefSeq" id="WP_343759435.1">
    <property type="nucleotide sequence ID" value="NZ_BAAACG010000006.1"/>
</dbReference>
<name>A0ABP3UPU3_9CLOT</name>
<gene>
    <name evidence="2" type="ORF">GCM10008906_09810</name>
</gene>
<dbReference type="SMART" id="SM00257">
    <property type="entry name" value="LysM"/>
    <property type="match status" value="1"/>
</dbReference>
<dbReference type="CDD" id="cd00118">
    <property type="entry name" value="LysM"/>
    <property type="match status" value="1"/>
</dbReference>
<proteinExistence type="predicted"/>
<dbReference type="Pfam" id="PF01476">
    <property type="entry name" value="LysM"/>
    <property type="match status" value="1"/>
</dbReference>
<keyword evidence="3" id="KW-1185">Reference proteome</keyword>
<dbReference type="PROSITE" id="PS51782">
    <property type="entry name" value="LYSM"/>
    <property type="match status" value="1"/>
</dbReference>
<dbReference type="EMBL" id="BAAACG010000006">
    <property type="protein sequence ID" value="GAA0735735.1"/>
    <property type="molecule type" value="Genomic_DNA"/>
</dbReference>
<reference evidence="3" key="1">
    <citation type="journal article" date="2019" name="Int. J. Syst. Evol. Microbiol.">
        <title>The Global Catalogue of Microorganisms (GCM) 10K type strain sequencing project: providing services to taxonomists for standard genome sequencing and annotation.</title>
        <authorList>
            <consortium name="The Broad Institute Genomics Platform"/>
            <consortium name="The Broad Institute Genome Sequencing Center for Infectious Disease"/>
            <person name="Wu L."/>
            <person name="Ma J."/>
        </authorList>
    </citation>
    <scope>NUCLEOTIDE SEQUENCE [LARGE SCALE GENOMIC DNA]</scope>
    <source>
        <strain evidence="3">JCM 1407</strain>
    </source>
</reference>
<sequence length="214" mass="24964">MDVYLRNDKEKQTFHFPVNPIDNITVNRSKKYNTVDILDVGEVDLSDKGKKIKEISFNTLLPVEYDTYCRYRSIPNPVETIAKLEKWMEQEDPLRLIITDFNFNSLVKISDISEEGRAGEDGDKYINIRFRTHRDIKIQKLPSKTATKKVTLKSNRPSTKSNSRVYTVKSGDSLWKIARWWYGNGAKWGIIYQKNKRVIGSNPNRIYPGQRLVM</sequence>
<dbReference type="InterPro" id="IPR036779">
    <property type="entry name" value="LysM_dom_sf"/>
</dbReference>
<dbReference type="PANTHER" id="PTHR34700">
    <property type="entry name" value="POTASSIUM BINDING PROTEIN KBP"/>
    <property type="match status" value="1"/>
</dbReference>
<dbReference type="InterPro" id="IPR018392">
    <property type="entry name" value="LysM"/>
</dbReference>